<feature type="transmembrane region" description="Helical" evidence="7">
    <location>
        <begin position="536"/>
        <end position="553"/>
    </location>
</feature>
<dbReference type="Pfam" id="PF00474">
    <property type="entry name" value="SSF"/>
    <property type="match status" value="1"/>
</dbReference>
<dbReference type="RefSeq" id="WP_345612511.1">
    <property type="nucleotide sequence ID" value="NZ_BAABJO010000047.1"/>
</dbReference>
<evidence type="ECO:0000256" key="1">
    <source>
        <dbReference type="ARBA" id="ARBA00004141"/>
    </source>
</evidence>
<dbReference type="PANTHER" id="PTHR11819">
    <property type="entry name" value="SOLUTE CARRIER FAMILY 5"/>
    <property type="match status" value="1"/>
</dbReference>
<organism evidence="8 9">
    <name type="scientific">Pseudonocardia adelaidensis</name>
    <dbReference type="NCBI Taxonomy" id="648754"/>
    <lineage>
        <taxon>Bacteria</taxon>
        <taxon>Bacillati</taxon>
        <taxon>Actinomycetota</taxon>
        <taxon>Actinomycetes</taxon>
        <taxon>Pseudonocardiales</taxon>
        <taxon>Pseudonocardiaceae</taxon>
        <taxon>Pseudonocardia</taxon>
    </lineage>
</organism>
<evidence type="ECO:0000256" key="5">
    <source>
        <dbReference type="ARBA" id="ARBA00023136"/>
    </source>
</evidence>
<dbReference type="Gene3D" id="1.20.1730.10">
    <property type="entry name" value="Sodium/glucose cotransporter"/>
    <property type="match status" value="1"/>
</dbReference>
<evidence type="ECO:0000313" key="8">
    <source>
        <dbReference type="EMBL" id="GAA5140291.1"/>
    </source>
</evidence>
<evidence type="ECO:0000256" key="4">
    <source>
        <dbReference type="ARBA" id="ARBA00022989"/>
    </source>
</evidence>
<dbReference type="EMBL" id="BAABJO010000047">
    <property type="protein sequence ID" value="GAA5140291.1"/>
    <property type="molecule type" value="Genomic_DNA"/>
</dbReference>
<dbReference type="CDD" id="cd11478">
    <property type="entry name" value="SLC5sbd_u2"/>
    <property type="match status" value="1"/>
</dbReference>
<dbReference type="PANTHER" id="PTHR11819:SF195">
    <property type="entry name" value="SODIUM_GLUCOSE COTRANSPORTER 4"/>
    <property type="match status" value="1"/>
</dbReference>
<evidence type="ECO:0000256" key="2">
    <source>
        <dbReference type="ARBA" id="ARBA00006434"/>
    </source>
</evidence>
<evidence type="ECO:0000256" key="7">
    <source>
        <dbReference type="SAM" id="Phobius"/>
    </source>
</evidence>
<keyword evidence="4 7" id="KW-1133">Transmembrane helix</keyword>
<dbReference type="PROSITE" id="PS50283">
    <property type="entry name" value="NA_SOLUT_SYMP_3"/>
    <property type="match status" value="1"/>
</dbReference>
<dbReference type="InterPro" id="IPR038377">
    <property type="entry name" value="Na/Glc_symporter_sf"/>
</dbReference>
<proteinExistence type="inferred from homology"/>
<keyword evidence="5 7" id="KW-0472">Membrane</keyword>
<reference evidence="9" key="1">
    <citation type="journal article" date="2019" name="Int. J. Syst. Evol. Microbiol.">
        <title>The Global Catalogue of Microorganisms (GCM) 10K type strain sequencing project: providing services to taxonomists for standard genome sequencing and annotation.</title>
        <authorList>
            <consortium name="The Broad Institute Genomics Platform"/>
            <consortium name="The Broad Institute Genome Sequencing Center for Infectious Disease"/>
            <person name="Wu L."/>
            <person name="Ma J."/>
        </authorList>
    </citation>
    <scope>NUCLEOTIDE SEQUENCE [LARGE SCALE GENOMIC DNA]</scope>
    <source>
        <strain evidence="9">JCM 18302</strain>
    </source>
</reference>
<comment type="subcellular location">
    <subcellularLocation>
        <location evidence="1">Membrane</location>
        <topology evidence="1">Multi-pass membrane protein</topology>
    </subcellularLocation>
</comment>
<accession>A0ABP9P401</accession>
<feature type="transmembrane region" description="Helical" evidence="7">
    <location>
        <begin position="190"/>
        <end position="208"/>
    </location>
</feature>
<keyword evidence="3 7" id="KW-0812">Transmembrane</keyword>
<dbReference type="NCBIfam" id="TIGR00813">
    <property type="entry name" value="sss"/>
    <property type="match status" value="1"/>
</dbReference>
<evidence type="ECO:0000256" key="6">
    <source>
        <dbReference type="RuleBase" id="RU362091"/>
    </source>
</evidence>
<comment type="caution">
    <text evidence="8">The sequence shown here is derived from an EMBL/GenBank/DDBJ whole genome shotgun (WGS) entry which is preliminary data.</text>
</comment>
<feature type="transmembrane region" description="Helical" evidence="7">
    <location>
        <begin position="385"/>
        <end position="407"/>
    </location>
</feature>
<feature type="transmembrane region" description="Helical" evidence="7">
    <location>
        <begin position="333"/>
        <end position="364"/>
    </location>
</feature>
<feature type="transmembrane region" description="Helical" evidence="7">
    <location>
        <begin position="476"/>
        <end position="496"/>
    </location>
</feature>
<comment type="similarity">
    <text evidence="2 6">Belongs to the sodium:solute symporter (SSF) (TC 2.A.21) family.</text>
</comment>
<feature type="transmembrane region" description="Helical" evidence="7">
    <location>
        <begin position="156"/>
        <end position="178"/>
    </location>
</feature>
<feature type="transmembrane region" description="Helical" evidence="7">
    <location>
        <begin position="442"/>
        <end position="464"/>
    </location>
</feature>
<feature type="transmembrane region" description="Helical" evidence="7">
    <location>
        <begin position="129"/>
        <end position="150"/>
    </location>
</feature>
<evidence type="ECO:0000256" key="3">
    <source>
        <dbReference type="ARBA" id="ARBA00022692"/>
    </source>
</evidence>
<name>A0ABP9P401_9PSEU</name>
<gene>
    <name evidence="8" type="ORF">GCM10023320_77760</name>
</gene>
<feature type="transmembrane region" description="Helical" evidence="7">
    <location>
        <begin position="54"/>
        <end position="75"/>
    </location>
</feature>
<protein>
    <submittedName>
        <fullName evidence="8">Sodium:solute symporter family protein</fullName>
    </submittedName>
</protein>
<dbReference type="Proteomes" id="UP001500804">
    <property type="component" value="Unassembled WGS sequence"/>
</dbReference>
<feature type="transmembrane region" description="Helical" evidence="7">
    <location>
        <begin position="413"/>
        <end position="435"/>
    </location>
</feature>
<keyword evidence="9" id="KW-1185">Reference proteome</keyword>
<feature type="transmembrane region" description="Helical" evidence="7">
    <location>
        <begin position="12"/>
        <end position="34"/>
    </location>
</feature>
<feature type="transmembrane region" description="Helical" evidence="7">
    <location>
        <begin position="87"/>
        <end position="108"/>
    </location>
</feature>
<dbReference type="InterPro" id="IPR001734">
    <property type="entry name" value="Na/solute_symporter"/>
</dbReference>
<feature type="transmembrane region" description="Helical" evidence="7">
    <location>
        <begin position="246"/>
        <end position="264"/>
    </location>
</feature>
<sequence length="557" mass="59818">MILAAETLTLQLGGLDIALLVIYFTFVIGIGFALKRLVTTSVDFFLSGRSLPAWVTGIAFISANLGAIEILGMAASGAQYGISIVHYYWIGAVPAMIFLGIVMMPFYYGSKVRSVPEYLVRRYDRKTHLVNAIIFVLSSILIAGVNLYALAAVLDVLLGIPLPIAVVVSALFVLSYILLGGLTSAIYNEVMQFFVICAGLIPIVIVALNEVGGIEGLFQKLSVTGPNFTHPWSGLEFGGDNPIGDWVGLVFGLSFCLSFGYWTTNFAEVQRAMSAKDDNAARLTPIIGSYPKIIIPFAIVIPGMAAVLLLPGIGESGGLPYNDAIPGLMNKYLPTGVLGVAITGLLAAFMAGMAANISSFNAVWTYDIWQNYIRPGRPDRYYLQVGRYTTIAGVFVGIGTAFLAAGYSNINNYIQTLFSFFNVPIFLAFIVGMFWKGAGRSSGFWGMLVGTLTSFGIFVLYQFGVLPFRSDLGENQWAAIIAFLVGLVAMVIATRFSEPKTDEELEGLVYGRQTYVVAAAPTERAGGIAALVKSPVALGAMSLALCVVAYVYIELVN</sequence>
<feature type="transmembrane region" description="Helical" evidence="7">
    <location>
        <begin position="293"/>
        <end position="313"/>
    </location>
</feature>
<evidence type="ECO:0000313" key="9">
    <source>
        <dbReference type="Proteomes" id="UP001500804"/>
    </source>
</evidence>